<sequence length="87" mass="10040">MPVPLTMSAFSARVEIRAKEKTRAIFDSIRTDDKFYPENPTRTKFEVKQNKMQITIESDEISHLRANLNSILRLIQASEDSIESVKI</sequence>
<dbReference type="Gene3D" id="3.30.310.50">
    <property type="entry name" value="Alpha-D-phosphohexomutase, C-terminal domain"/>
    <property type="match status" value="1"/>
</dbReference>
<dbReference type="EMBL" id="CAJNAQ010000001">
    <property type="protein sequence ID" value="CAE6484497.1"/>
    <property type="molecule type" value="Genomic_DNA"/>
</dbReference>
<name>A0A812F1M9_9ARCH</name>
<evidence type="ECO:0008006" key="4">
    <source>
        <dbReference type="Google" id="ProtNLM"/>
    </source>
</evidence>
<protein>
    <recommendedName>
        <fullName evidence="4">Transcription factor Pcc1</fullName>
    </recommendedName>
</protein>
<dbReference type="InterPro" id="IPR015419">
    <property type="entry name" value="CTAG/Pcc1"/>
</dbReference>
<dbReference type="NCBIfam" id="NF011470">
    <property type="entry name" value="PRK14887.1"/>
    <property type="match status" value="1"/>
</dbReference>
<dbReference type="Proteomes" id="UP000655759">
    <property type="component" value="Unassembled WGS sequence"/>
</dbReference>
<dbReference type="AlphaFoldDB" id="A0A812F1M9"/>
<accession>A0A812F1M9</accession>
<gene>
    <name evidence="2" type="ORF">NUZ5A_10033</name>
</gene>
<comment type="similarity">
    <text evidence="1">Belongs to the CTAG/PCC1 family.</text>
</comment>
<reference evidence="2" key="1">
    <citation type="submission" date="2021-02" db="EMBL/GenBank/DDBJ databases">
        <authorList>
            <person name="Han P."/>
        </authorList>
    </citation>
    <scope>NUCLEOTIDE SEQUENCE</scope>
    <source>
        <strain evidence="2">Candidatus Nitrosotenuis uzonensis 5A</strain>
    </source>
</reference>
<evidence type="ECO:0000313" key="2">
    <source>
        <dbReference type="EMBL" id="CAE6484497.1"/>
    </source>
</evidence>
<proteinExistence type="inferred from homology"/>
<evidence type="ECO:0000313" key="3">
    <source>
        <dbReference type="Proteomes" id="UP000655759"/>
    </source>
</evidence>
<dbReference type="Pfam" id="PF09341">
    <property type="entry name" value="Pcc1"/>
    <property type="match status" value="1"/>
</dbReference>
<evidence type="ECO:0000256" key="1">
    <source>
        <dbReference type="ARBA" id="ARBA00007073"/>
    </source>
</evidence>
<organism evidence="2 3">
    <name type="scientific">Candidatus Nitrosotenuis uzonensis</name>
    <dbReference type="NCBI Taxonomy" id="1407055"/>
    <lineage>
        <taxon>Archaea</taxon>
        <taxon>Nitrososphaerota</taxon>
        <taxon>Candidatus Nitrosotenuis</taxon>
    </lineage>
</organism>
<comment type="caution">
    <text evidence="2">The sequence shown here is derived from an EMBL/GenBank/DDBJ whole genome shotgun (WGS) entry which is preliminary data.</text>
</comment>